<dbReference type="FunFam" id="1.10.510.10:FF:000358">
    <property type="entry name" value="Putative leucine-rich repeat receptor-like serine/threonine-protein kinase"/>
    <property type="match status" value="1"/>
</dbReference>
<dbReference type="PROSITE" id="PS50011">
    <property type="entry name" value="PROTEIN_KINASE_DOM"/>
    <property type="match status" value="1"/>
</dbReference>
<dbReference type="GO" id="GO:0004674">
    <property type="term" value="F:protein serine/threonine kinase activity"/>
    <property type="evidence" value="ECO:0007669"/>
    <property type="project" value="UniProtKB-KW"/>
</dbReference>
<comment type="catalytic activity">
    <reaction evidence="20">
        <text>L-seryl-[protein] + ATP = O-phospho-L-seryl-[protein] + ADP + H(+)</text>
        <dbReference type="Rhea" id="RHEA:17989"/>
        <dbReference type="Rhea" id="RHEA-COMP:9863"/>
        <dbReference type="Rhea" id="RHEA-COMP:11604"/>
        <dbReference type="ChEBI" id="CHEBI:15378"/>
        <dbReference type="ChEBI" id="CHEBI:29999"/>
        <dbReference type="ChEBI" id="CHEBI:30616"/>
        <dbReference type="ChEBI" id="CHEBI:83421"/>
        <dbReference type="ChEBI" id="CHEBI:456216"/>
        <dbReference type="EC" id="2.7.11.1"/>
    </reaction>
</comment>
<dbReference type="PROSITE" id="PS00108">
    <property type="entry name" value="PROTEIN_KINASE_ST"/>
    <property type="match status" value="1"/>
</dbReference>
<proteinExistence type="inferred from homology"/>
<evidence type="ECO:0000256" key="3">
    <source>
        <dbReference type="ARBA" id="ARBA00012513"/>
    </source>
</evidence>
<evidence type="ECO:0000256" key="8">
    <source>
        <dbReference type="ARBA" id="ARBA00022679"/>
    </source>
</evidence>
<feature type="chain" id="PRO_5032509175" description="non-specific serine/threonine protein kinase" evidence="21">
    <location>
        <begin position="35"/>
        <end position="403"/>
    </location>
</feature>
<dbReference type="SMART" id="SM00220">
    <property type="entry name" value="S_TKc"/>
    <property type="match status" value="1"/>
</dbReference>
<dbReference type="InterPro" id="IPR001611">
    <property type="entry name" value="Leu-rich_rpt"/>
</dbReference>
<organism evidence="23 24">
    <name type="scientific">Digitaria exilis</name>
    <dbReference type="NCBI Taxonomy" id="1010633"/>
    <lineage>
        <taxon>Eukaryota</taxon>
        <taxon>Viridiplantae</taxon>
        <taxon>Streptophyta</taxon>
        <taxon>Embryophyta</taxon>
        <taxon>Tracheophyta</taxon>
        <taxon>Spermatophyta</taxon>
        <taxon>Magnoliopsida</taxon>
        <taxon>Liliopsida</taxon>
        <taxon>Poales</taxon>
        <taxon>Poaceae</taxon>
        <taxon>PACMAD clade</taxon>
        <taxon>Panicoideae</taxon>
        <taxon>Panicodae</taxon>
        <taxon>Paniceae</taxon>
        <taxon>Anthephorinae</taxon>
        <taxon>Digitaria</taxon>
    </lineage>
</organism>
<dbReference type="OrthoDB" id="680062at2759"/>
<protein>
    <recommendedName>
        <fullName evidence="3">non-specific serine/threonine protein kinase</fullName>
        <ecNumber evidence="3">2.7.11.1</ecNumber>
    </recommendedName>
</protein>
<evidence type="ECO:0000313" key="23">
    <source>
        <dbReference type="EMBL" id="KAF8776410.1"/>
    </source>
</evidence>
<evidence type="ECO:0000259" key="22">
    <source>
        <dbReference type="PROSITE" id="PS50011"/>
    </source>
</evidence>
<dbReference type="InterPro" id="IPR013210">
    <property type="entry name" value="LRR_N_plant-typ"/>
</dbReference>
<keyword evidence="7" id="KW-0433">Leucine-rich repeat</keyword>
<dbReference type="GO" id="GO:0005886">
    <property type="term" value="C:plasma membrane"/>
    <property type="evidence" value="ECO:0007669"/>
    <property type="project" value="UniProtKB-SubCell"/>
</dbReference>
<dbReference type="GO" id="GO:0005524">
    <property type="term" value="F:ATP binding"/>
    <property type="evidence" value="ECO:0007669"/>
    <property type="project" value="UniProtKB-KW"/>
</dbReference>
<keyword evidence="17" id="KW-0675">Receptor</keyword>
<dbReference type="InterPro" id="IPR000719">
    <property type="entry name" value="Prot_kinase_dom"/>
</dbReference>
<accession>A0A835KU83</accession>
<dbReference type="InterPro" id="IPR011009">
    <property type="entry name" value="Kinase-like_dom_sf"/>
</dbReference>
<feature type="domain" description="Protein kinase" evidence="22">
    <location>
        <begin position="1"/>
        <end position="357"/>
    </location>
</feature>
<evidence type="ECO:0000256" key="1">
    <source>
        <dbReference type="ARBA" id="ARBA00004162"/>
    </source>
</evidence>
<comment type="similarity">
    <text evidence="2">Belongs to the protein kinase superfamily. Ser/Thr protein kinase family.</text>
</comment>
<evidence type="ECO:0000256" key="19">
    <source>
        <dbReference type="ARBA" id="ARBA00047899"/>
    </source>
</evidence>
<evidence type="ECO:0000256" key="2">
    <source>
        <dbReference type="ARBA" id="ARBA00008684"/>
    </source>
</evidence>
<comment type="subcellular location">
    <subcellularLocation>
        <location evidence="1">Cell membrane</location>
        <topology evidence="1">Single-pass membrane protein</topology>
    </subcellularLocation>
</comment>
<comment type="caution">
    <text evidence="23">The sequence shown here is derived from an EMBL/GenBank/DDBJ whole genome shotgun (WGS) entry which is preliminary data.</text>
</comment>
<evidence type="ECO:0000256" key="18">
    <source>
        <dbReference type="ARBA" id="ARBA00023180"/>
    </source>
</evidence>
<dbReference type="AlphaFoldDB" id="A0A835KU83"/>
<evidence type="ECO:0000256" key="5">
    <source>
        <dbReference type="ARBA" id="ARBA00022527"/>
    </source>
</evidence>
<evidence type="ECO:0000256" key="20">
    <source>
        <dbReference type="ARBA" id="ARBA00048679"/>
    </source>
</evidence>
<dbReference type="EC" id="2.7.11.1" evidence="3"/>
<evidence type="ECO:0000256" key="4">
    <source>
        <dbReference type="ARBA" id="ARBA00022475"/>
    </source>
</evidence>
<evidence type="ECO:0000256" key="11">
    <source>
        <dbReference type="ARBA" id="ARBA00022737"/>
    </source>
</evidence>
<dbReference type="Pfam" id="PF08263">
    <property type="entry name" value="LRRNT_2"/>
    <property type="match status" value="1"/>
</dbReference>
<evidence type="ECO:0000256" key="17">
    <source>
        <dbReference type="ARBA" id="ARBA00023170"/>
    </source>
</evidence>
<evidence type="ECO:0000256" key="10">
    <source>
        <dbReference type="ARBA" id="ARBA00022729"/>
    </source>
</evidence>
<keyword evidence="6" id="KW-0597">Phosphoprotein</keyword>
<evidence type="ECO:0000256" key="16">
    <source>
        <dbReference type="ARBA" id="ARBA00023136"/>
    </source>
</evidence>
<evidence type="ECO:0000256" key="9">
    <source>
        <dbReference type="ARBA" id="ARBA00022692"/>
    </source>
</evidence>
<keyword evidence="9" id="KW-0812">Transmembrane</keyword>
<dbReference type="PANTHER" id="PTHR48008">
    <property type="entry name" value="LEUCINE-RICH REPEAT RECEPTOR-LIKE PROTEIN KINASE IMK3-RELATED"/>
    <property type="match status" value="1"/>
</dbReference>
<evidence type="ECO:0000256" key="21">
    <source>
        <dbReference type="SAM" id="SignalP"/>
    </source>
</evidence>
<dbReference type="Gene3D" id="3.80.10.10">
    <property type="entry name" value="Ribonuclease Inhibitor"/>
    <property type="match status" value="2"/>
</dbReference>
<dbReference type="Pfam" id="PF00069">
    <property type="entry name" value="Pkinase"/>
    <property type="match status" value="1"/>
</dbReference>
<dbReference type="InterPro" id="IPR008271">
    <property type="entry name" value="Ser/Thr_kinase_AS"/>
</dbReference>
<name>A0A835KU83_9POAL</name>
<dbReference type="PANTHER" id="PTHR48008:SF14">
    <property type="entry name" value="PROTEIN KINASE DOMAIN-CONTAINING PROTEIN"/>
    <property type="match status" value="1"/>
</dbReference>
<keyword evidence="8" id="KW-0808">Transferase</keyword>
<keyword evidence="13" id="KW-0418">Kinase</keyword>
<keyword evidence="5" id="KW-0723">Serine/threonine-protein kinase</keyword>
<dbReference type="Gene3D" id="1.10.510.10">
    <property type="entry name" value="Transferase(Phosphotransferase) domain 1"/>
    <property type="match status" value="1"/>
</dbReference>
<dbReference type="InterPro" id="IPR032675">
    <property type="entry name" value="LRR_dom_sf"/>
</dbReference>
<keyword evidence="24" id="KW-1185">Reference proteome</keyword>
<evidence type="ECO:0000256" key="13">
    <source>
        <dbReference type="ARBA" id="ARBA00022777"/>
    </source>
</evidence>
<dbReference type="Proteomes" id="UP000636709">
    <property type="component" value="Unassembled WGS sequence"/>
</dbReference>
<keyword evidence="11" id="KW-0677">Repeat</keyword>
<feature type="signal peptide" evidence="21">
    <location>
        <begin position="1"/>
        <end position="34"/>
    </location>
</feature>
<dbReference type="FunFam" id="3.80.10.10:FF:000400">
    <property type="entry name" value="Nuclear pore complex protein NUP107"/>
    <property type="match status" value="1"/>
</dbReference>
<evidence type="ECO:0000313" key="24">
    <source>
        <dbReference type="Proteomes" id="UP000636709"/>
    </source>
</evidence>
<dbReference type="InterPro" id="IPR052451">
    <property type="entry name" value="Ser/Thr_kinase-like"/>
</dbReference>
<comment type="catalytic activity">
    <reaction evidence="19">
        <text>L-threonyl-[protein] + ATP = O-phospho-L-threonyl-[protein] + ADP + H(+)</text>
        <dbReference type="Rhea" id="RHEA:46608"/>
        <dbReference type="Rhea" id="RHEA-COMP:11060"/>
        <dbReference type="Rhea" id="RHEA-COMP:11605"/>
        <dbReference type="ChEBI" id="CHEBI:15378"/>
        <dbReference type="ChEBI" id="CHEBI:30013"/>
        <dbReference type="ChEBI" id="CHEBI:30616"/>
        <dbReference type="ChEBI" id="CHEBI:61977"/>
        <dbReference type="ChEBI" id="CHEBI:456216"/>
        <dbReference type="EC" id="2.7.11.1"/>
    </reaction>
</comment>
<reference evidence="23" key="1">
    <citation type="submission" date="2020-07" db="EMBL/GenBank/DDBJ databases">
        <title>Genome sequence and genetic diversity analysis of an under-domesticated orphan crop, white fonio (Digitaria exilis).</title>
        <authorList>
            <person name="Bennetzen J.L."/>
            <person name="Chen S."/>
            <person name="Ma X."/>
            <person name="Wang X."/>
            <person name="Yssel A.E.J."/>
            <person name="Chaluvadi S.R."/>
            <person name="Johnson M."/>
            <person name="Gangashetty P."/>
            <person name="Hamidou F."/>
            <person name="Sanogo M.D."/>
            <person name="Zwaenepoel A."/>
            <person name="Wallace J."/>
            <person name="Van De Peer Y."/>
            <person name="Van Deynze A."/>
        </authorList>
    </citation>
    <scope>NUCLEOTIDE SEQUENCE</scope>
    <source>
        <tissue evidence="23">Leaves</tissue>
    </source>
</reference>
<keyword evidence="15" id="KW-1133">Transmembrane helix</keyword>
<sequence>MVAPMATSSTSMVALALAILLSALLVFPAGGVFSSPSPSLSVTNDNGSNTDLVALLAFKAQLADPLGVLAGSWTPNVSFCSWIGVSCSRHRQRVTALSLPEVPLHGELTPHLGNLSFLSLLNLTLTSVTGPIPTELGRLHRLSNLTRLAELDLSSNNLIGEIPEEFGLMHELSYLNFGGHNKLTGVIPESITRVQHLAWLDPKALDFKEIMLDVSMAMEYLHHEHYEVVLHCDLKPSNVLFDSDMTAHVADFGIAKLLLGEDSSMITSCMPGSLGYMAPEYGSFGKASRKSDVFSFGIMLLEVFTGKKPTDPMFVGDLSIRQWVHHAFPSEIAHVLDDQLLRDASSMPSCDLKHLLATIFELGLICSSESSDQRMSMKDVVVMLKTVIKDYTKLASATTQSAA</sequence>
<keyword evidence="18" id="KW-0325">Glycoprotein</keyword>
<evidence type="ECO:0000256" key="14">
    <source>
        <dbReference type="ARBA" id="ARBA00022840"/>
    </source>
</evidence>
<keyword evidence="4" id="KW-1003">Cell membrane</keyword>
<dbReference type="SUPFAM" id="SSF56112">
    <property type="entry name" value="Protein kinase-like (PK-like)"/>
    <property type="match status" value="1"/>
</dbReference>
<evidence type="ECO:0000256" key="7">
    <source>
        <dbReference type="ARBA" id="ARBA00022614"/>
    </source>
</evidence>
<evidence type="ECO:0000256" key="12">
    <source>
        <dbReference type="ARBA" id="ARBA00022741"/>
    </source>
</evidence>
<dbReference type="Pfam" id="PF00560">
    <property type="entry name" value="LRR_1"/>
    <property type="match status" value="1"/>
</dbReference>
<evidence type="ECO:0000256" key="6">
    <source>
        <dbReference type="ARBA" id="ARBA00022553"/>
    </source>
</evidence>
<keyword evidence="10 21" id="KW-0732">Signal</keyword>
<keyword evidence="12" id="KW-0547">Nucleotide-binding</keyword>
<dbReference type="EMBL" id="JACEFO010000197">
    <property type="protein sequence ID" value="KAF8776410.1"/>
    <property type="molecule type" value="Genomic_DNA"/>
</dbReference>
<dbReference type="SUPFAM" id="SSF52058">
    <property type="entry name" value="L domain-like"/>
    <property type="match status" value="1"/>
</dbReference>
<keyword evidence="16" id="KW-0472">Membrane</keyword>
<evidence type="ECO:0000256" key="15">
    <source>
        <dbReference type="ARBA" id="ARBA00022989"/>
    </source>
</evidence>
<gene>
    <name evidence="23" type="ORF">HU200_003529</name>
</gene>
<keyword evidence="14" id="KW-0067">ATP-binding</keyword>